<keyword evidence="2" id="KW-1185">Reference proteome</keyword>
<accession>A0A640KML5</accession>
<reference evidence="1" key="1">
    <citation type="submission" date="2019-11" db="EMBL/GenBank/DDBJ databases">
        <title>Leishmania tarentolae CDS.</title>
        <authorList>
            <person name="Goto Y."/>
            <person name="Yamagishi J."/>
        </authorList>
    </citation>
    <scope>NUCLEOTIDE SEQUENCE [LARGE SCALE GENOMIC DNA]</scope>
    <source>
        <strain evidence="1">Parrot Tar II</strain>
    </source>
</reference>
<gene>
    <name evidence="1" type="ORF">LtaPh_2900800</name>
</gene>
<sequence length="86" mass="9804">MSHNPFLTALYKDVQQRLPLWTTQYVKPVSNGALAVSSTWIDDSGANQRRLFIAVEASDSNCIDQAVLREWISLVERGKGHTWKMR</sequence>
<dbReference type="OrthoDB" id="270382at2759"/>
<protein>
    <submittedName>
        <fullName evidence="1">Uncharacterized protein</fullName>
    </submittedName>
</protein>
<evidence type="ECO:0000313" key="1">
    <source>
        <dbReference type="EMBL" id="GET90264.1"/>
    </source>
</evidence>
<name>A0A640KML5_LEITA</name>
<proteinExistence type="predicted"/>
<comment type="caution">
    <text evidence="1">The sequence shown here is derived from an EMBL/GenBank/DDBJ whole genome shotgun (WGS) entry which is preliminary data.</text>
</comment>
<evidence type="ECO:0000313" key="2">
    <source>
        <dbReference type="Proteomes" id="UP000419144"/>
    </source>
</evidence>
<dbReference type="VEuPathDB" id="TriTrypDB:LtaPh_2900800"/>
<dbReference type="EMBL" id="BLBS01000040">
    <property type="protein sequence ID" value="GET90264.1"/>
    <property type="molecule type" value="Genomic_DNA"/>
</dbReference>
<dbReference type="AlphaFoldDB" id="A0A640KML5"/>
<organism evidence="1 2">
    <name type="scientific">Leishmania tarentolae</name>
    <name type="common">Sauroleishmania tarentolae</name>
    <dbReference type="NCBI Taxonomy" id="5689"/>
    <lineage>
        <taxon>Eukaryota</taxon>
        <taxon>Discoba</taxon>
        <taxon>Euglenozoa</taxon>
        <taxon>Kinetoplastea</taxon>
        <taxon>Metakinetoplastina</taxon>
        <taxon>Trypanosomatida</taxon>
        <taxon>Trypanosomatidae</taxon>
        <taxon>Leishmaniinae</taxon>
        <taxon>Leishmania</taxon>
        <taxon>lizard Leishmania</taxon>
    </lineage>
</organism>
<dbReference type="Proteomes" id="UP000419144">
    <property type="component" value="Unassembled WGS sequence"/>
</dbReference>